<dbReference type="AlphaFoldDB" id="A0A177A4S2"/>
<dbReference type="EMBL" id="KV441405">
    <property type="protein sequence ID" value="OAF56103.1"/>
    <property type="molecule type" value="Genomic_DNA"/>
</dbReference>
<name>A0A177A4S2_9PEZI</name>
<dbReference type="RefSeq" id="XP_024321401.1">
    <property type="nucleotide sequence ID" value="XM_024471101.1"/>
</dbReference>
<dbReference type="Proteomes" id="UP000077154">
    <property type="component" value="Unassembled WGS sequence"/>
</dbReference>
<accession>A0A177A4S2</accession>
<reference evidence="1" key="1">
    <citation type="submission" date="2016-03" db="EMBL/GenBank/DDBJ databases">
        <title>Updated assembly of Pseudogymnoascus destructans, the fungus causing white-nose syndrome of bats.</title>
        <authorList>
            <person name="Palmer J.M."/>
            <person name="Drees K.P."/>
            <person name="Foster J.T."/>
            <person name="Lindner D.L."/>
        </authorList>
    </citation>
    <scope>NUCLEOTIDE SEQUENCE [LARGE SCALE GENOMIC DNA]</scope>
    <source>
        <strain evidence="1">20631-21</strain>
    </source>
</reference>
<gene>
    <name evidence="1" type="ORF">VC83_07532</name>
</gene>
<dbReference type="GeneID" id="36290577"/>
<evidence type="ECO:0000313" key="1">
    <source>
        <dbReference type="EMBL" id="OAF56103.1"/>
    </source>
</evidence>
<sequence>MVVSRHFCAVSSAIKTVLAVHLVATRPIILSSITAVTFVQVSINCPRGGSRILTLSSSPIVRIERANLRPSILWISKLVYPRNITSDMVCTIPVRGSRIFNKQIALFQTLNDQCSLVIHIVKAQSFEHLSGISKNMR</sequence>
<organism evidence="1">
    <name type="scientific">Pseudogymnoascus destructans</name>
    <dbReference type="NCBI Taxonomy" id="655981"/>
    <lineage>
        <taxon>Eukaryota</taxon>
        <taxon>Fungi</taxon>
        <taxon>Dikarya</taxon>
        <taxon>Ascomycota</taxon>
        <taxon>Pezizomycotina</taxon>
        <taxon>Leotiomycetes</taxon>
        <taxon>Thelebolales</taxon>
        <taxon>Thelebolaceae</taxon>
        <taxon>Pseudogymnoascus</taxon>
    </lineage>
</organism>
<proteinExistence type="predicted"/>
<protein>
    <submittedName>
        <fullName evidence="1">Uncharacterized protein</fullName>
    </submittedName>
</protein>